<dbReference type="GO" id="GO:0003676">
    <property type="term" value="F:nucleic acid binding"/>
    <property type="evidence" value="ECO:0007669"/>
    <property type="project" value="InterPro"/>
</dbReference>
<dbReference type="Gene3D" id="3.30.420.10">
    <property type="entry name" value="Ribonuclease H-like superfamily/Ribonuclease H"/>
    <property type="match status" value="1"/>
</dbReference>
<dbReference type="SUPFAM" id="SSF53098">
    <property type="entry name" value="Ribonuclease H-like"/>
    <property type="match status" value="1"/>
</dbReference>
<accession>A0A9Q3BT04</accession>
<evidence type="ECO:0000313" key="2">
    <source>
        <dbReference type="Proteomes" id="UP000765509"/>
    </source>
</evidence>
<sequence length="88" mass="10122">MITQIQESKYTWEIAHMDWVTELPPGGDRSYNACLVLVGRYRKTPMFLPFHKDSKAMDTDIMILNEGISHTGLFQTIISNIDPKFTSE</sequence>
<proteinExistence type="predicted"/>
<dbReference type="AlphaFoldDB" id="A0A9Q3BT04"/>
<evidence type="ECO:0000313" key="1">
    <source>
        <dbReference type="EMBL" id="MBW0471824.1"/>
    </source>
</evidence>
<dbReference type="InterPro" id="IPR036397">
    <property type="entry name" value="RNaseH_sf"/>
</dbReference>
<gene>
    <name evidence="1" type="ORF">O181_011539</name>
</gene>
<dbReference type="Proteomes" id="UP000765509">
    <property type="component" value="Unassembled WGS sequence"/>
</dbReference>
<comment type="caution">
    <text evidence="1">The sequence shown here is derived from an EMBL/GenBank/DDBJ whole genome shotgun (WGS) entry which is preliminary data.</text>
</comment>
<dbReference type="EMBL" id="AVOT02002874">
    <property type="protein sequence ID" value="MBW0471824.1"/>
    <property type="molecule type" value="Genomic_DNA"/>
</dbReference>
<organism evidence="1 2">
    <name type="scientific">Austropuccinia psidii MF-1</name>
    <dbReference type="NCBI Taxonomy" id="1389203"/>
    <lineage>
        <taxon>Eukaryota</taxon>
        <taxon>Fungi</taxon>
        <taxon>Dikarya</taxon>
        <taxon>Basidiomycota</taxon>
        <taxon>Pucciniomycotina</taxon>
        <taxon>Pucciniomycetes</taxon>
        <taxon>Pucciniales</taxon>
        <taxon>Sphaerophragmiaceae</taxon>
        <taxon>Austropuccinia</taxon>
    </lineage>
</organism>
<protein>
    <submittedName>
        <fullName evidence="1">Uncharacterized protein</fullName>
    </submittedName>
</protein>
<reference evidence="1" key="1">
    <citation type="submission" date="2021-03" db="EMBL/GenBank/DDBJ databases">
        <title>Draft genome sequence of rust myrtle Austropuccinia psidii MF-1, a brazilian biotype.</title>
        <authorList>
            <person name="Quecine M.C."/>
            <person name="Pachon D.M.R."/>
            <person name="Bonatelli M.L."/>
            <person name="Correr F.H."/>
            <person name="Franceschini L.M."/>
            <person name="Leite T.F."/>
            <person name="Margarido G.R.A."/>
            <person name="Almeida C.A."/>
            <person name="Ferrarezi J.A."/>
            <person name="Labate C.A."/>
        </authorList>
    </citation>
    <scope>NUCLEOTIDE SEQUENCE</scope>
    <source>
        <strain evidence="1">MF-1</strain>
    </source>
</reference>
<dbReference type="InterPro" id="IPR012337">
    <property type="entry name" value="RNaseH-like_sf"/>
</dbReference>
<name>A0A9Q3BT04_9BASI</name>
<keyword evidence="2" id="KW-1185">Reference proteome</keyword>